<evidence type="ECO:0000313" key="3">
    <source>
        <dbReference type="Proteomes" id="UP000734854"/>
    </source>
</evidence>
<dbReference type="AlphaFoldDB" id="A0A8J5F8V7"/>
<comment type="caution">
    <text evidence="2">The sequence shown here is derived from an EMBL/GenBank/DDBJ whole genome shotgun (WGS) entry which is preliminary data.</text>
</comment>
<evidence type="ECO:0000313" key="2">
    <source>
        <dbReference type="EMBL" id="KAG6481085.1"/>
    </source>
</evidence>
<proteinExistence type="predicted"/>
<name>A0A8J5F8V7_ZINOF</name>
<evidence type="ECO:0000259" key="1">
    <source>
        <dbReference type="Pfam" id="PF14432"/>
    </source>
</evidence>
<dbReference type="GO" id="GO:0008270">
    <property type="term" value="F:zinc ion binding"/>
    <property type="evidence" value="ECO:0007669"/>
    <property type="project" value="InterPro"/>
</dbReference>
<organism evidence="2 3">
    <name type="scientific">Zingiber officinale</name>
    <name type="common">Ginger</name>
    <name type="synonym">Amomum zingiber</name>
    <dbReference type="NCBI Taxonomy" id="94328"/>
    <lineage>
        <taxon>Eukaryota</taxon>
        <taxon>Viridiplantae</taxon>
        <taxon>Streptophyta</taxon>
        <taxon>Embryophyta</taxon>
        <taxon>Tracheophyta</taxon>
        <taxon>Spermatophyta</taxon>
        <taxon>Magnoliopsida</taxon>
        <taxon>Liliopsida</taxon>
        <taxon>Zingiberales</taxon>
        <taxon>Zingiberaceae</taxon>
        <taxon>Zingiber</taxon>
    </lineage>
</organism>
<dbReference type="Pfam" id="PF14432">
    <property type="entry name" value="DYW_deaminase"/>
    <property type="match status" value="1"/>
</dbReference>
<keyword evidence="3" id="KW-1185">Reference proteome</keyword>
<reference evidence="2 3" key="1">
    <citation type="submission" date="2020-08" db="EMBL/GenBank/DDBJ databases">
        <title>Plant Genome Project.</title>
        <authorList>
            <person name="Zhang R.-G."/>
        </authorList>
    </citation>
    <scope>NUCLEOTIDE SEQUENCE [LARGE SCALE GENOMIC DNA]</scope>
    <source>
        <tissue evidence="2">Rhizome</tissue>
    </source>
</reference>
<dbReference type="Proteomes" id="UP000734854">
    <property type="component" value="Unassembled WGS sequence"/>
</dbReference>
<dbReference type="InterPro" id="IPR032867">
    <property type="entry name" value="DYW_dom"/>
</dbReference>
<gene>
    <name evidence="2" type="ORF">ZIOFF_057677</name>
</gene>
<feature type="domain" description="DYW" evidence="1">
    <location>
        <begin position="72"/>
        <end position="162"/>
    </location>
</feature>
<dbReference type="EMBL" id="JACMSC010000016">
    <property type="protein sequence ID" value="KAG6481085.1"/>
    <property type="molecule type" value="Genomic_DNA"/>
</dbReference>
<accession>A0A8J5F8V7</accession>
<sequence length="167" mass="19216">MMNLARAQGDVDLEDRIGELMVSTDPSTTVASKIQTPPAKRRYGLNMLEGRNKLAEYQLPPKIEKVVKEQVFVPDTRYVLHDIDQETKEKALFYHSERLAIAYGMISTSARAPRRIIKNSEYVATVIMQSRSCPELLEEIIVRDDKRFHHFKDGKCSCGDYWLNLLI</sequence>
<protein>
    <recommendedName>
        <fullName evidence="1">DYW domain-containing protein</fullName>
    </recommendedName>
</protein>